<proteinExistence type="inferred from homology"/>
<name>A0AAN8N6B5_9PEZI</name>
<evidence type="ECO:0000313" key="5">
    <source>
        <dbReference type="Proteomes" id="UP001313282"/>
    </source>
</evidence>
<dbReference type="InterPro" id="IPR005814">
    <property type="entry name" value="Aminotrans_3"/>
</dbReference>
<dbReference type="SUPFAM" id="SSF53383">
    <property type="entry name" value="PLP-dependent transferases"/>
    <property type="match status" value="1"/>
</dbReference>
<comment type="cofactor">
    <cofactor evidence="1">
        <name>pyridoxal 5'-phosphate</name>
        <dbReference type="ChEBI" id="CHEBI:597326"/>
    </cofactor>
</comment>
<evidence type="ECO:0000256" key="2">
    <source>
        <dbReference type="ARBA" id="ARBA00022898"/>
    </source>
</evidence>
<dbReference type="Gene3D" id="3.90.1150.10">
    <property type="entry name" value="Aspartate Aminotransferase, domain 1"/>
    <property type="match status" value="1"/>
</dbReference>
<dbReference type="GO" id="GO:0008483">
    <property type="term" value="F:transaminase activity"/>
    <property type="evidence" value="ECO:0007669"/>
    <property type="project" value="InterPro"/>
</dbReference>
<dbReference type="PANTHER" id="PTHR43713">
    <property type="entry name" value="GLUTAMATE-1-SEMIALDEHYDE 2,1-AMINOMUTASE"/>
    <property type="match status" value="1"/>
</dbReference>
<evidence type="ECO:0000256" key="3">
    <source>
        <dbReference type="RuleBase" id="RU003560"/>
    </source>
</evidence>
<organism evidence="4 5">
    <name type="scientific">Orbilia javanica</name>
    <dbReference type="NCBI Taxonomy" id="47235"/>
    <lineage>
        <taxon>Eukaryota</taxon>
        <taxon>Fungi</taxon>
        <taxon>Dikarya</taxon>
        <taxon>Ascomycota</taxon>
        <taxon>Pezizomycotina</taxon>
        <taxon>Orbiliomycetes</taxon>
        <taxon>Orbiliales</taxon>
        <taxon>Orbiliaceae</taxon>
        <taxon>Orbilia</taxon>
    </lineage>
</organism>
<dbReference type="EMBL" id="JAVHNR010000002">
    <property type="protein sequence ID" value="KAK6351331.1"/>
    <property type="molecule type" value="Genomic_DNA"/>
</dbReference>
<accession>A0AAN8N6B5</accession>
<sequence length="424" mass="46471">MLSKDVLVAEFIASNPRSQEAFERARGILPGGNTRSVFHSFPFPLVLESGDGCEVTSLDGRVYTDFSSDFTAALYGHSNPVVHAALREISSTGFALGGIMEKEAEMGEIIRNRIPSMKKIRFCNSGTEANMYALATALVFTGRKKILVFDRGYHGGVISFPDRGNPLNMPHDFIVGKFDSIEGTQPLLSTDIGAIIVEPLQAAGGVRPASKEFLAFLRKAADEIGAILIFDECVTSRLHFNGMQGALGVIPDMTVVGKYMGGGLPFGAFGGRDDIMDLYDPYSQGVGKALFHSGTFNGNIFTLTVAIAVSKLVTAESIHRLNTLGDRLRTSAERIIQESGFEQIYFTGHGSEIGVHFRGDEPATVCEIFYYFLLKHGFMIGFRGFICLNLLHTEESVDRLLQCIQNFVDEYRDLSLSRELACRL</sequence>
<keyword evidence="2 3" id="KW-0663">Pyridoxal phosphate</keyword>
<evidence type="ECO:0008006" key="6">
    <source>
        <dbReference type="Google" id="ProtNLM"/>
    </source>
</evidence>
<dbReference type="GO" id="GO:0030170">
    <property type="term" value="F:pyridoxal phosphate binding"/>
    <property type="evidence" value="ECO:0007669"/>
    <property type="project" value="InterPro"/>
</dbReference>
<evidence type="ECO:0000313" key="4">
    <source>
        <dbReference type="EMBL" id="KAK6351331.1"/>
    </source>
</evidence>
<protein>
    <recommendedName>
        <fullName evidence="6">Glutamate-1-semialdehyde 2,1-aminomutase</fullName>
    </recommendedName>
</protein>
<dbReference type="Pfam" id="PF00202">
    <property type="entry name" value="Aminotran_3"/>
    <property type="match status" value="2"/>
</dbReference>
<dbReference type="Proteomes" id="UP001313282">
    <property type="component" value="Unassembled WGS sequence"/>
</dbReference>
<dbReference type="AlphaFoldDB" id="A0AAN8N6B5"/>
<reference evidence="4 5" key="1">
    <citation type="submission" date="2019-10" db="EMBL/GenBank/DDBJ databases">
        <authorList>
            <person name="Palmer J.M."/>
        </authorList>
    </citation>
    <scope>NUCLEOTIDE SEQUENCE [LARGE SCALE GENOMIC DNA]</scope>
    <source>
        <strain evidence="4 5">TWF718</strain>
    </source>
</reference>
<gene>
    <name evidence="4" type="ORF">TWF718_004495</name>
</gene>
<dbReference type="Gene3D" id="3.40.640.10">
    <property type="entry name" value="Type I PLP-dependent aspartate aminotransferase-like (Major domain)"/>
    <property type="match status" value="1"/>
</dbReference>
<dbReference type="InterPro" id="IPR015422">
    <property type="entry name" value="PyrdxlP-dep_Trfase_small"/>
</dbReference>
<comment type="similarity">
    <text evidence="3">Belongs to the class-III pyridoxal-phosphate-dependent aminotransferase family.</text>
</comment>
<comment type="caution">
    <text evidence="4">The sequence shown here is derived from an EMBL/GenBank/DDBJ whole genome shotgun (WGS) entry which is preliminary data.</text>
</comment>
<dbReference type="InterPro" id="IPR015421">
    <property type="entry name" value="PyrdxlP-dep_Trfase_major"/>
</dbReference>
<dbReference type="InterPro" id="IPR015424">
    <property type="entry name" value="PyrdxlP-dep_Trfase"/>
</dbReference>
<keyword evidence="5" id="KW-1185">Reference proteome</keyword>
<dbReference type="PANTHER" id="PTHR43713:SF3">
    <property type="entry name" value="GLUTAMATE-1-SEMIALDEHYDE 2,1-AMINOMUTASE 1, CHLOROPLASTIC-RELATED"/>
    <property type="match status" value="1"/>
</dbReference>
<evidence type="ECO:0000256" key="1">
    <source>
        <dbReference type="ARBA" id="ARBA00001933"/>
    </source>
</evidence>